<keyword evidence="2" id="KW-0328">Glycosyltransferase</keyword>
<organism evidence="7">
    <name type="scientific">Harpegnathos saltator</name>
    <name type="common">Jerdon's jumping ant</name>
    <dbReference type="NCBI Taxonomy" id="610380"/>
    <lineage>
        <taxon>Eukaryota</taxon>
        <taxon>Metazoa</taxon>
        <taxon>Ecdysozoa</taxon>
        <taxon>Arthropoda</taxon>
        <taxon>Hexapoda</taxon>
        <taxon>Insecta</taxon>
        <taxon>Pterygota</taxon>
        <taxon>Neoptera</taxon>
        <taxon>Endopterygota</taxon>
        <taxon>Hymenoptera</taxon>
        <taxon>Apocrita</taxon>
        <taxon>Aculeata</taxon>
        <taxon>Formicoidea</taxon>
        <taxon>Formicidae</taxon>
        <taxon>Ponerinae</taxon>
        <taxon>Ponerini</taxon>
        <taxon>Harpegnathos</taxon>
    </lineage>
</organism>
<dbReference type="EMBL" id="GL450151">
    <property type="protein sequence ID" value="EFN81469.1"/>
    <property type="molecule type" value="Genomic_DNA"/>
</dbReference>
<dbReference type="SUPFAM" id="SSF53756">
    <property type="entry name" value="UDP-Glycosyltransferase/glycogen phosphorylase"/>
    <property type="match status" value="1"/>
</dbReference>
<feature type="chain" id="PRO_5003158389" evidence="5">
    <location>
        <begin position="26"/>
        <end position="547"/>
    </location>
</feature>
<sequence length="547" mass="63639">MQMIIHAICIVLYLWLLPTNNIADGKRILAISISPWYSHQAVFRTLFTALNKRGHELVVVTSRPMRDPTLKNYTEIQVSAVIEVLPEFNEFIQSKSLSLFEKNMYLMRFLNNIDQRAFKEPGMIKLYRHDNNEKFDTVIIEALTGPAFYAMAQRFNVPVIEVSSVGMYNCQRYFRGYPIAASHPSNWENYVKEASSMWQKLQNFFHTWMFIYTWANKFMIMEQEITNKYFGNDAPNVMDAMKNISLTMINDNPILRYARPEQPNVISFSGFHINKIPPTLPGDLRRFLDNATEGFIYVSLGTTASWSNLSKELLGKFVEVFSKLPYKIVWKYDSDEWSSRKLDNVFISKWFPQQGVLAHPNIKLFIYQGGLQSTEEAVHYAVPLLGFPIIYDQHSRLQRLASLGIAIYLKIEELTAENLDEGIRRILSDKSYKENMIRMSVLAKDQPYDSMENAIWWIEYVMKHKSRMHYLRVNGIDKPWYQLCDIDIIALLSTTLFVIACAAALIILQILHFLFRHFCAPRTSLQKFLSVRSSAKRDALKSKPSRK</sequence>
<dbReference type="InterPro" id="IPR002213">
    <property type="entry name" value="UDP_glucos_trans"/>
</dbReference>
<dbReference type="PANTHER" id="PTHR48043:SF159">
    <property type="entry name" value="EG:EG0003.4 PROTEIN-RELATED"/>
    <property type="match status" value="1"/>
</dbReference>
<evidence type="ECO:0000313" key="6">
    <source>
        <dbReference type="EMBL" id="EFN81469.1"/>
    </source>
</evidence>
<dbReference type="AlphaFoldDB" id="E2BS77"/>
<evidence type="ECO:0000256" key="2">
    <source>
        <dbReference type="ARBA" id="ARBA00022676"/>
    </source>
</evidence>
<dbReference type="OMA" id="THYSMER"/>
<evidence type="ECO:0000313" key="7">
    <source>
        <dbReference type="Proteomes" id="UP000008237"/>
    </source>
</evidence>
<dbReference type="Pfam" id="PF00201">
    <property type="entry name" value="UDPGT"/>
    <property type="match status" value="1"/>
</dbReference>
<protein>
    <submittedName>
        <fullName evidence="6">Ecdysteroid UDP-glucosyltransferase</fullName>
    </submittedName>
</protein>
<comment type="similarity">
    <text evidence="1">Belongs to the UDP-glycosyltransferase family.</text>
</comment>
<feature type="transmembrane region" description="Helical" evidence="4">
    <location>
        <begin position="488"/>
        <end position="515"/>
    </location>
</feature>
<keyword evidence="4" id="KW-0472">Membrane</keyword>
<dbReference type="InterPro" id="IPR050271">
    <property type="entry name" value="UDP-glycosyltransferase"/>
</dbReference>
<dbReference type="CDD" id="cd03784">
    <property type="entry name" value="GT1_Gtf-like"/>
    <property type="match status" value="1"/>
</dbReference>
<dbReference type="PhylomeDB" id="E2BS77"/>
<accession>E2BS77</accession>
<dbReference type="OrthoDB" id="5835829at2759"/>
<keyword evidence="3 6" id="KW-0808">Transferase</keyword>
<evidence type="ECO:0000256" key="1">
    <source>
        <dbReference type="ARBA" id="ARBA00009995"/>
    </source>
</evidence>
<dbReference type="PANTHER" id="PTHR48043">
    <property type="entry name" value="EG:EG0003.4 PROTEIN-RELATED"/>
    <property type="match status" value="1"/>
</dbReference>
<name>E2BS77_HARSA</name>
<proteinExistence type="inferred from homology"/>
<keyword evidence="5" id="KW-0732">Signal</keyword>
<keyword evidence="4" id="KW-0812">Transmembrane</keyword>
<evidence type="ECO:0000256" key="5">
    <source>
        <dbReference type="SAM" id="SignalP"/>
    </source>
</evidence>
<keyword evidence="7" id="KW-1185">Reference proteome</keyword>
<evidence type="ECO:0000256" key="3">
    <source>
        <dbReference type="ARBA" id="ARBA00022679"/>
    </source>
</evidence>
<keyword evidence="4" id="KW-1133">Transmembrane helix</keyword>
<reference evidence="6 7" key="1">
    <citation type="journal article" date="2010" name="Science">
        <title>Genomic comparison of the ants Camponotus floridanus and Harpegnathos saltator.</title>
        <authorList>
            <person name="Bonasio R."/>
            <person name="Zhang G."/>
            <person name="Ye C."/>
            <person name="Mutti N.S."/>
            <person name="Fang X."/>
            <person name="Qin N."/>
            <person name="Donahue G."/>
            <person name="Yang P."/>
            <person name="Li Q."/>
            <person name="Li C."/>
            <person name="Zhang P."/>
            <person name="Huang Z."/>
            <person name="Berger S.L."/>
            <person name="Reinberg D."/>
            <person name="Wang J."/>
            <person name="Liebig J."/>
        </authorList>
    </citation>
    <scope>NUCLEOTIDE SEQUENCE [LARGE SCALE GENOMIC DNA]</scope>
    <source>
        <strain evidence="6 7">R22 G/1</strain>
    </source>
</reference>
<dbReference type="KEGG" id="hst:105185995"/>
<feature type="signal peptide" evidence="5">
    <location>
        <begin position="1"/>
        <end position="25"/>
    </location>
</feature>
<dbReference type="Gene3D" id="3.40.50.2000">
    <property type="entry name" value="Glycogen Phosphorylase B"/>
    <property type="match status" value="2"/>
</dbReference>
<dbReference type="FunFam" id="3.40.50.2000:FF:000021">
    <property type="entry name" value="UDP-glucuronosyltransferase"/>
    <property type="match status" value="1"/>
</dbReference>
<gene>
    <name evidence="6" type="ORF">EAI_16641</name>
</gene>
<dbReference type="GO" id="GO:0008194">
    <property type="term" value="F:UDP-glycosyltransferase activity"/>
    <property type="evidence" value="ECO:0007669"/>
    <property type="project" value="InterPro"/>
</dbReference>
<dbReference type="Proteomes" id="UP000008237">
    <property type="component" value="Unassembled WGS sequence"/>
</dbReference>
<evidence type="ECO:0000256" key="4">
    <source>
        <dbReference type="SAM" id="Phobius"/>
    </source>
</evidence>
<dbReference type="InParanoid" id="E2BS77"/>
<dbReference type="FunCoup" id="E2BS77">
    <property type="interactions" value="286"/>
</dbReference>